<organism evidence="1 2">
    <name type="scientific">Shivajiella indica</name>
    <dbReference type="NCBI Taxonomy" id="872115"/>
    <lineage>
        <taxon>Bacteria</taxon>
        <taxon>Pseudomonadati</taxon>
        <taxon>Bacteroidota</taxon>
        <taxon>Cytophagia</taxon>
        <taxon>Cytophagales</taxon>
        <taxon>Cyclobacteriaceae</taxon>
        <taxon>Shivajiella</taxon>
    </lineage>
</organism>
<protein>
    <submittedName>
        <fullName evidence="1">Uncharacterized protein</fullName>
    </submittedName>
</protein>
<sequence length="209" mass="23939">EKNLLKSTNLNTDQLLFIRLENKNHKSNNRSTKVWGHRPFLLTGFSIRALSFVHFADFCGSKKNLLKSTNLNTDQLLFIRLENKNHKSNNRSTKVWGHRPFLLTGFSIRALSFVHFADFCGSKKNLLKSSNLNTDQLLMLRMGKKTTRVTIGTQKFGAIRPFLLTGFSIRALSFVHFADFCGSEKNLLKSTNLNTDQLLMLRMGKKTQE</sequence>
<dbReference type="RefSeq" id="WP_380804875.1">
    <property type="nucleotide sequence ID" value="NZ_JBHUIV010000020.1"/>
</dbReference>
<dbReference type="EMBL" id="JBHUIV010000020">
    <property type="protein sequence ID" value="MFD2203058.1"/>
    <property type="molecule type" value="Genomic_DNA"/>
</dbReference>
<dbReference type="Proteomes" id="UP001597414">
    <property type="component" value="Unassembled WGS sequence"/>
</dbReference>
<name>A0ABW5BDV0_9BACT</name>
<reference evidence="2" key="1">
    <citation type="journal article" date="2019" name="Int. J. Syst. Evol. Microbiol.">
        <title>The Global Catalogue of Microorganisms (GCM) 10K type strain sequencing project: providing services to taxonomists for standard genome sequencing and annotation.</title>
        <authorList>
            <consortium name="The Broad Institute Genomics Platform"/>
            <consortium name="The Broad Institute Genome Sequencing Center for Infectious Disease"/>
            <person name="Wu L."/>
            <person name="Ma J."/>
        </authorList>
    </citation>
    <scope>NUCLEOTIDE SEQUENCE [LARGE SCALE GENOMIC DNA]</scope>
    <source>
        <strain evidence="2">KCTC 19812</strain>
    </source>
</reference>
<accession>A0ABW5BDV0</accession>
<keyword evidence="2" id="KW-1185">Reference proteome</keyword>
<comment type="caution">
    <text evidence="1">The sequence shown here is derived from an EMBL/GenBank/DDBJ whole genome shotgun (WGS) entry which is preliminary data.</text>
</comment>
<feature type="non-terminal residue" evidence="1">
    <location>
        <position position="1"/>
    </location>
</feature>
<evidence type="ECO:0000313" key="1">
    <source>
        <dbReference type="EMBL" id="MFD2203058.1"/>
    </source>
</evidence>
<proteinExistence type="predicted"/>
<evidence type="ECO:0000313" key="2">
    <source>
        <dbReference type="Proteomes" id="UP001597414"/>
    </source>
</evidence>
<gene>
    <name evidence="1" type="ORF">ACFSKV_15890</name>
</gene>